<name>A0ABQ5NMJ1_9BACI</name>
<evidence type="ECO:0000256" key="1">
    <source>
        <dbReference type="SAM" id="SignalP"/>
    </source>
</evidence>
<dbReference type="Proteomes" id="UP001065593">
    <property type="component" value="Unassembled WGS sequence"/>
</dbReference>
<evidence type="ECO:0008006" key="4">
    <source>
        <dbReference type="Google" id="ProtNLM"/>
    </source>
</evidence>
<dbReference type="Gene3D" id="2.60.40.3830">
    <property type="match status" value="1"/>
</dbReference>
<keyword evidence="1" id="KW-0732">Signal</keyword>
<dbReference type="EMBL" id="BRZA01000003">
    <property type="protein sequence ID" value="GLC89522.1"/>
    <property type="molecule type" value="Genomic_DNA"/>
</dbReference>
<feature type="chain" id="PRO_5045122994" description="DUF4871 domain-containing protein" evidence="1">
    <location>
        <begin position="22"/>
        <end position="159"/>
    </location>
</feature>
<dbReference type="RefSeq" id="WP_264989325.1">
    <property type="nucleotide sequence ID" value="NZ_BRZA01000003.1"/>
</dbReference>
<evidence type="ECO:0000313" key="3">
    <source>
        <dbReference type="Proteomes" id="UP001065593"/>
    </source>
</evidence>
<evidence type="ECO:0000313" key="2">
    <source>
        <dbReference type="EMBL" id="GLC89522.1"/>
    </source>
</evidence>
<reference evidence="2" key="1">
    <citation type="submission" date="2022-08" db="EMBL/GenBank/DDBJ databases">
        <title>Draft genome sequence of Lysinibacillus sp. strain KH24.</title>
        <authorList>
            <person name="Kanbe H."/>
            <person name="Itoh H."/>
        </authorList>
    </citation>
    <scope>NUCLEOTIDE SEQUENCE</scope>
    <source>
        <strain evidence="2">KH24</strain>
    </source>
</reference>
<proteinExistence type="predicted"/>
<accession>A0ABQ5NMJ1</accession>
<organism evidence="2 3">
    <name type="scientific">Lysinibacillus piscis</name>
    <dbReference type="NCBI Taxonomy" id="2518931"/>
    <lineage>
        <taxon>Bacteria</taxon>
        <taxon>Bacillati</taxon>
        <taxon>Bacillota</taxon>
        <taxon>Bacilli</taxon>
        <taxon>Bacillales</taxon>
        <taxon>Bacillaceae</taxon>
        <taxon>Lysinibacillus</taxon>
    </lineage>
</organism>
<gene>
    <name evidence="2" type="ORF">LYSBPC_26490</name>
</gene>
<sequence>MKKWGLLFTLLLFVVGCQEKAVTMPEDIPDFVQQSDITAIDWDRKAVHFGNLNNIVGNKDKIGVIGADTPSLNTQKWMWHLWGDAIHEDTKLTVVGYHKASNEIYPLLVDGWHTTLGGPNNGANAHAPTSVKVPKAGDWAVLVYADNHYFDTLVYTIND</sequence>
<feature type="signal peptide" evidence="1">
    <location>
        <begin position="1"/>
        <end position="21"/>
    </location>
</feature>
<keyword evidence="3" id="KW-1185">Reference proteome</keyword>
<comment type="caution">
    <text evidence="2">The sequence shown here is derived from an EMBL/GenBank/DDBJ whole genome shotgun (WGS) entry which is preliminary data.</text>
</comment>
<dbReference type="PROSITE" id="PS51257">
    <property type="entry name" value="PROKAR_LIPOPROTEIN"/>
    <property type="match status" value="1"/>
</dbReference>
<protein>
    <recommendedName>
        <fullName evidence="4">DUF4871 domain-containing protein</fullName>
    </recommendedName>
</protein>